<evidence type="ECO:0000256" key="1">
    <source>
        <dbReference type="SAM" id="MobiDB-lite"/>
    </source>
</evidence>
<accession>A0AA39R7H7</accession>
<comment type="caution">
    <text evidence="4">The sequence shown here is derived from an EMBL/GenBank/DDBJ whole genome shotgun (WGS) entry which is preliminary data.</text>
</comment>
<feature type="transmembrane region" description="Helical" evidence="2">
    <location>
        <begin position="392"/>
        <end position="413"/>
    </location>
</feature>
<feature type="signal peptide" evidence="3">
    <location>
        <begin position="1"/>
        <end position="16"/>
    </location>
</feature>
<evidence type="ECO:0000313" key="5">
    <source>
        <dbReference type="Proteomes" id="UP001166286"/>
    </source>
</evidence>
<proteinExistence type="predicted"/>
<keyword evidence="2" id="KW-0812">Transmembrane</keyword>
<feature type="transmembrane region" description="Helical" evidence="2">
    <location>
        <begin position="360"/>
        <end position="380"/>
    </location>
</feature>
<keyword evidence="2" id="KW-1133">Transmembrane helix</keyword>
<evidence type="ECO:0000256" key="3">
    <source>
        <dbReference type="SAM" id="SignalP"/>
    </source>
</evidence>
<keyword evidence="2" id="KW-0472">Membrane</keyword>
<evidence type="ECO:0000256" key="2">
    <source>
        <dbReference type="SAM" id="Phobius"/>
    </source>
</evidence>
<organism evidence="4 5">
    <name type="scientific">Cladonia borealis</name>
    <dbReference type="NCBI Taxonomy" id="184061"/>
    <lineage>
        <taxon>Eukaryota</taxon>
        <taxon>Fungi</taxon>
        <taxon>Dikarya</taxon>
        <taxon>Ascomycota</taxon>
        <taxon>Pezizomycotina</taxon>
        <taxon>Lecanoromycetes</taxon>
        <taxon>OSLEUM clade</taxon>
        <taxon>Lecanoromycetidae</taxon>
        <taxon>Lecanorales</taxon>
        <taxon>Lecanorineae</taxon>
        <taxon>Cladoniaceae</taxon>
        <taxon>Cladonia</taxon>
    </lineage>
</organism>
<reference evidence="4" key="1">
    <citation type="submission" date="2023-03" db="EMBL/GenBank/DDBJ databases">
        <title>Complete genome of Cladonia borealis.</title>
        <authorList>
            <person name="Park H."/>
        </authorList>
    </citation>
    <scope>NUCLEOTIDE SEQUENCE</scope>
    <source>
        <strain evidence="4">ANT050790</strain>
    </source>
</reference>
<feature type="transmembrane region" description="Helical" evidence="2">
    <location>
        <begin position="433"/>
        <end position="450"/>
    </location>
</feature>
<dbReference type="EMBL" id="JAFEKC020000002">
    <property type="protein sequence ID" value="KAK0516317.1"/>
    <property type="molecule type" value="Genomic_DNA"/>
</dbReference>
<keyword evidence="3" id="KW-0732">Signal</keyword>
<feature type="compositionally biased region" description="Basic and acidic residues" evidence="1">
    <location>
        <begin position="157"/>
        <end position="182"/>
    </location>
</feature>
<dbReference type="PANTHER" id="PTHR35043">
    <property type="entry name" value="TRANSCRIPTION FACTOR DOMAIN-CONTAINING PROTEIN"/>
    <property type="match status" value="1"/>
</dbReference>
<gene>
    <name evidence="4" type="ORF">JMJ35_000920</name>
</gene>
<sequence>MARSLGLLCLFTLANAYTIFDTNCTHPSTTVSFVSSVNARGTIDILWSSLFTILACTWTVLHLNVPEQRLDRDTGWRGDIKWAVKGFLTSAKWMLITVLAPELLLAKYAGDLVSALDDARFKKAYAEEDEVPWTIVHSFFANMGGFAIRSYVPERVGKQEEAGTQTDRDRPQGLDGDQEHKQPGNSITTTEADTARLHGQELYHLVGDDIVKLRRQGALSRLPYISLEELQDRSKVDSFTRAIAVVQILWTVIQICTRAARHLAISQLEIAVAAFAASAIAIYGLNWDKPKGVQVPITILQYKSKVPNTISRVLESTLKMRSGRTGWLAASAEDLFGQRHSEPGAHIGNLVVNSIFNGLIVEYLGLLLGSAIFGGIHLAAWNFHYPTRTEQLLWRIASLWCTCFCLVVTLIIIIKEKVEDALPFSLDTLENKVIELSLILYVVARLYLLVEIFRTLFFLPPSAYISTWATNVPHVA</sequence>
<name>A0AA39R7H7_9LECA</name>
<evidence type="ECO:0000313" key="4">
    <source>
        <dbReference type="EMBL" id="KAK0516317.1"/>
    </source>
</evidence>
<dbReference type="Proteomes" id="UP001166286">
    <property type="component" value="Unassembled WGS sequence"/>
</dbReference>
<protein>
    <submittedName>
        <fullName evidence="4">Uncharacterized protein</fullName>
    </submittedName>
</protein>
<feature type="region of interest" description="Disordered" evidence="1">
    <location>
        <begin position="157"/>
        <end position="191"/>
    </location>
</feature>
<feature type="chain" id="PRO_5041291007" evidence="3">
    <location>
        <begin position="17"/>
        <end position="476"/>
    </location>
</feature>
<dbReference type="AlphaFoldDB" id="A0AA39R7H7"/>
<keyword evidence="5" id="KW-1185">Reference proteome</keyword>
<dbReference type="PANTHER" id="PTHR35043:SF7">
    <property type="entry name" value="TRANSCRIPTION FACTOR DOMAIN-CONTAINING PROTEIN"/>
    <property type="match status" value="1"/>
</dbReference>